<evidence type="ECO:0000256" key="1">
    <source>
        <dbReference type="ARBA" id="ARBA00006987"/>
    </source>
</evidence>
<comment type="similarity">
    <text evidence="1">Belongs to the UPF0065 (bug) family.</text>
</comment>
<dbReference type="SUPFAM" id="SSF53850">
    <property type="entry name" value="Periplasmic binding protein-like II"/>
    <property type="match status" value="1"/>
</dbReference>
<dbReference type="InterPro" id="IPR005064">
    <property type="entry name" value="BUG"/>
</dbReference>
<dbReference type="Pfam" id="PF03401">
    <property type="entry name" value="TctC"/>
    <property type="match status" value="1"/>
</dbReference>
<evidence type="ECO:0000313" key="4">
    <source>
        <dbReference type="Proteomes" id="UP001523392"/>
    </source>
</evidence>
<dbReference type="PIRSF" id="PIRSF017082">
    <property type="entry name" value="YflP"/>
    <property type="match status" value="1"/>
</dbReference>
<keyword evidence="4" id="KW-1185">Reference proteome</keyword>
<feature type="signal peptide" evidence="2">
    <location>
        <begin position="1"/>
        <end position="20"/>
    </location>
</feature>
<organism evidence="3 4">
    <name type="scientific">Siccirubricoccus soli</name>
    <dbReference type="NCBI Taxonomy" id="2899147"/>
    <lineage>
        <taxon>Bacteria</taxon>
        <taxon>Pseudomonadati</taxon>
        <taxon>Pseudomonadota</taxon>
        <taxon>Alphaproteobacteria</taxon>
        <taxon>Acetobacterales</taxon>
        <taxon>Roseomonadaceae</taxon>
        <taxon>Siccirubricoccus</taxon>
    </lineage>
</organism>
<dbReference type="PANTHER" id="PTHR42928:SF5">
    <property type="entry name" value="BLR1237 PROTEIN"/>
    <property type="match status" value="1"/>
</dbReference>
<dbReference type="Gene3D" id="3.40.190.10">
    <property type="entry name" value="Periplasmic binding protein-like II"/>
    <property type="match status" value="1"/>
</dbReference>
<evidence type="ECO:0000256" key="2">
    <source>
        <dbReference type="SAM" id="SignalP"/>
    </source>
</evidence>
<dbReference type="EMBL" id="JAFIRR010000001">
    <property type="protein sequence ID" value="MCO6414588.1"/>
    <property type="molecule type" value="Genomic_DNA"/>
</dbReference>
<proteinExistence type="inferred from homology"/>
<dbReference type="Proteomes" id="UP001523392">
    <property type="component" value="Unassembled WGS sequence"/>
</dbReference>
<sequence>MRRRSLGHALAAAAWLPALARAQGWPNRPVRLIVPYAPGGANDILARLYGRRLTERLGQPFLVENRPGAQAILGTELAARAAPDGRTLLVAASGPLVFNPAVHERLPYDTRKDLAPVSILAAYPLVVVVPGDSPFRTFQDLMAFAREHPDGTNYGASAASFQLPTELLNQRAGTRFAYTAFDGSAETVRAVAEGEVTMALVDAGSALAAHAAGRVRGLAVTAPHRLPAWRGCPTMAELDYPDLTLRLWSGVLAPAGTPAPILNRLATELAAITREPSVLETLRALSLDPIGSSTEEFRRVIETELPLWAEVARQAGIRPERSTASPVRSPG</sequence>
<evidence type="ECO:0000313" key="3">
    <source>
        <dbReference type="EMBL" id="MCO6414588.1"/>
    </source>
</evidence>
<keyword evidence="2" id="KW-0732">Signal</keyword>
<dbReference type="Gene3D" id="3.40.190.150">
    <property type="entry name" value="Bordetella uptake gene, domain 1"/>
    <property type="match status" value="1"/>
</dbReference>
<dbReference type="CDD" id="cd07012">
    <property type="entry name" value="PBP2_Bug_TTT"/>
    <property type="match status" value="1"/>
</dbReference>
<dbReference type="InterPro" id="IPR042100">
    <property type="entry name" value="Bug_dom1"/>
</dbReference>
<dbReference type="PANTHER" id="PTHR42928">
    <property type="entry name" value="TRICARBOXYLATE-BINDING PROTEIN"/>
    <property type="match status" value="1"/>
</dbReference>
<reference evidence="3 4" key="1">
    <citation type="submission" date="2021-12" db="EMBL/GenBank/DDBJ databases">
        <title>Siccirubricoccus leaddurans sp. nov., a high concentration Zn2+ tolerance bacterium.</title>
        <authorList>
            <person name="Cao Y."/>
        </authorList>
    </citation>
    <scope>NUCLEOTIDE SEQUENCE [LARGE SCALE GENOMIC DNA]</scope>
    <source>
        <strain evidence="3 4">KC 17139</strain>
    </source>
</reference>
<name>A0ABT1CY51_9PROT</name>
<comment type="caution">
    <text evidence="3">The sequence shown here is derived from an EMBL/GenBank/DDBJ whole genome shotgun (WGS) entry which is preliminary data.</text>
</comment>
<gene>
    <name evidence="3" type="ORF">JYK14_00130</name>
</gene>
<feature type="chain" id="PRO_5046741620" evidence="2">
    <location>
        <begin position="21"/>
        <end position="331"/>
    </location>
</feature>
<protein>
    <submittedName>
        <fullName evidence="3">Tripartite tricarboxylate transporter substrate binding protein</fullName>
    </submittedName>
</protein>
<dbReference type="RefSeq" id="WP_252951179.1">
    <property type="nucleotide sequence ID" value="NZ_JAFIRR010000001.1"/>
</dbReference>
<accession>A0ABT1CY51</accession>